<dbReference type="PANTHER" id="PTHR11476">
    <property type="entry name" value="HISTIDYL-TRNA SYNTHETASE"/>
    <property type="match status" value="1"/>
</dbReference>
<evidence type="ECO:0000259" key="1">
    <source>
        <dbReference type="Pfam" id="PF13393"/>
    </source>
</evidence>
<evidence type="ECO:0000313" key="3">
    <source>
        <dbReference type="Proteomes" id="UP001642482"/>
    </source>
</evidence>
<protein>
    <submittedName>
        <fullName evidence="2">Cytoplasmic and mitochondrial histidine tRNA synthetase</fullName>
        <ecNumber evidence="2">6.1.1.21</ecNumber>
    </submittedName>
</protein>
<keyword evidence="2" id="KW-0436">Ligase</keyword>
<proteinExistence type="predicted"/>
<dbReference type="SUPFAM" id="SSF55681">
    <property type="entry name" value="Class II aaRS and biotin synthetases"/>
    <property type="match status" value="1"/>
</dbReference>
<dbReference type="Proteomes" id="UP001642482">
    <property type="component" value="Unassembled WGS sequence"/>
</dbReference>
<dbReference type="GO" id="GO:0004821">
    <property type="term" value="F:histidine-tRNA ligase activity"/>
    <property type="evidence" value="ECO:0007669"/>
    <property type="project" value="UniProtKB-EC"/>
</dbReference>
<dbReference type="Gene3D" id="3.30.930.10">
    <property type="entry name" value="Bira Bifunctional Protein, Domain 2"/>
    <property type="match status" value="1"/>
</dbReference>
<organism evidence="2 3">
    <name type="scientific">Sporothrix eucalyptigena</name>
    <dbReference type="NCBI Taxonomy" id="1812306"/>
    <lineage>
        <taxon>Eukaryota</taxon>
        <taxon>Fungi</taxon>
        <taxon>Dikarya</taxon>
        <taxon>Ascomycota</taxon>
        <taxon>Pezizomycotina</taxon>
        <taxon>Sordariomycetes</taxon>
        <taxon>Sordariomycetidae</taxon>
        <taxon>Ophiostomatales</taxon>
        <taxon>Ophiostomataceae</taxon>
        <taxon>Sporothrix</taxon>
    </lineage>
</organism>
<dbReference type="PANTHER" id="PTHR11476:SF7">
    <property type="entry name" value="HISTIDINE--TRNA LIGASE"/>
    <property type="match status" value="1"/>
</dbReference>
<dbReference type="InterPro" id="IPR041715">
    <property type="entry name" value="HisRS-like_core"/>
</dbReference>
<dbReference type="InterPro" id="IPR045864">
    <property type="entry name" value="aa-tRNA-synth_II/BPL/LPL"/>
</dbReference>
<keyword evidence="2" id="KW-0030">Aminoacyl-tRNA synthetase</keyword>
<evidence type="ECO:0000313" key="2">
    <source>
        <dbReference type="EMBL" id="CAK7214133.1"/>
    </source>
</evidence>
<reference evidence="2 3" key="1">
    <citation type="submission" date="2024-01" db="EMBL/GenBank/DDBJ databases">
        <authorList>
            <person name="Allen C."/>
            <person name="Tagirdzhanova G."/>
        </authorList>
    </citation>
    <scope>NUCLEOTIDE SEQUENCE [LARGE SCALE GENOMIC DNA]</scope>
</reference>
<name>A0ABP0B3P3_9PEZI</name>
<gene>
    <name evidence="2" type="primary">HTS1_2</name>
    <name evidence="2" type="ORF">SEUCBS140593_002080</name>
</gene>
<dbReference type="EMBL" id="CAWUHD010000013">
    <property type="protein sequence ID" value="CAK7214133.1"/>
    <property type="molecule type" value="Genomic_DNA"/>
</dbReference>
<keyword evidence="3" id="KW-1185">Reference proteome</keyword>
<dbReference type="Pfam" id="PF13393">
    <property type="entry name" value="tRNA-synt_His"/>
    <property type="match status" value="1"/>
</dbReference>
<dbReference type="EC" id="6.1.1.21" evidence="2"/>
<sequence>MNLRNISTVLERHSGVPLDTPVFELRDILAEKYGEDSKLIYNLVDQGGEVCSLRYGLTNIKRYQIAKVYRRGQPALNRGRPREFFQCDFEIVGVYDPMLPDAEVLRIIAEVFTVLYHKVSVKLNHRKILDSMFSVAGVP</sequence>
<accession>A0ABP0B3P3</accession>
<feature type="domain" description="Class II Histidinyl-tRNA synthetase (HisRS)-like catalytic core" evidence="1">
    <location>
        <begin position="18"/>
        <end position="137"/>
    </location>
</feature>
<comment type="caution">
    <text evidence="2">The sequence shown here is derived from an EMBL/GenBank/DDBJ whole genome shotgun (WGS) entry which is preliminary data.</text>
</comment>